<dbReference type="GO" id="GO:0000287">
    <property type="term" value="F:magnesium ion binding"/>
    <property type="evidence" value="ECO:0007669"/>
    <property type="project" value="UniProtKB-UniRule"/>
</dbReference>
<keyword evidence="2 8" id="KW-1277">Toxin-antitoxin system</keyword>
<keyword evidence="11" id="KW-1185">Reference proteome</keyword>
<feature type="binding site" evidence="8">
    <location>
        <position position="104"/>
    </location>
    <ligand>
        <name>Mg(2+)</name>
        <dbReference type="ChEBI" id="CHEBI:18420"/>
    </ligand>
</feature>
<protein>
    <recommendedName>
        <fullName evidence="8">Ribonuclease VapC</fullName>
        <shortName evidence="8">RNase VapC</shortName>
        <ecNumber evidence="8">3.1.-.-</ecNumber>
    </recommendedName>
    <alternativeName>
        <fullName evidence="8">Toxin VapC</fullName>
    </alternativeName>
</protein>
<evidence type="ECO:0000256" key="2">
    <source>
        <dbReference type="ARBA" id="ARBA00022649"/>
    </source>
</evidence>
<evidence type="ECO:0000256" key="6">
    <source>
        <dbReference type="ARBA" id="ARBA00022842"/>
    </source>
</evidence>
<dbReference type="GO" id="GO:0016787">
    <property type="term" value="F:hydrolase activity"/>
    <property type="evidence" value="ECO:0007669"/>
    <property type="project" value="UniProtKB-KW"/>
</dbReference>
<gene>
    <name evidence="8" type="primary">vapC</name>
    <name evidence="10" type="ORF">CCS01_31495</name>
</gene>
<dbReference type="GO" id="GO:0004540">
    <property type="term" value="F:RNA nuclease activity"/>
    <property type="evidence" value="ECO:0007669"/>
    <property type="project" value="InterPro"/>
</dbReference>
<comment type="caution">
    <text evidence="10">The sequence shown here is derived from an EMBL/GenBank/DDBJ whole genome shotgun (WGS) entry which is preliminary data.</text>
</comment>
<evidence type="ECO:0000256" key="7">
    <source>
        <dbReference type="ARBA" id="ARBA00038093"/>
    </source>
</evidence>
<keyword evidence="4 8" id="KW-0479">Metal-binding</keyword>
<dbReference type="Gene3D" id="3.40.50.1010">
    <property type="entry name" value="5'-nuclease"/>
    <property type="match status" value="1"/>
</dbReference>
<comment type="cofactor">
    <cofactor evidence="1 8">
        <name>Mg(2+)</name>
        <dbReference type="ChEBI" id="CHEBI:18420"/>
    </cofactor>
</comment>
<accession>A0A2S6MU60</accession>
<evidence type="ECO:0000313" key="10">
    <source>
        <dbReference type="EMBL" id="PPQ25896.1"/>
    </source>
</evidence>
<organism evidence="10 11">
    <name type="scientific">Rhodopila globiformis</name>
    <name type="common">Rhodopseudomonas globiformis</name>
    <dbReference type="NCBI Taxonomy" id="1071"/>
    <lineage>
        <taxon>Bacteria</taxon>
        <taxon>Pseudomonadati</taxon>
        <taxon>Pseudomonadota</taxon>
        <taxon>Alphaproteobacteria</taxon>
        <taxon>Acetobacterales</taxon>
        <taxon>Acetobacteraceae</taxon>
        <taxon>Rhodopila</taxon>
    </lineage>
</organism>
<evidence type="ECO:0000259" key="9">
    <source>
        <dbReference type="Pfam" id="PF01850"/>
    </source>
</evidence>
<evidence type="ECO:0000256" key="8">
    <source>
        <dbReference type="HAMAP-Rule" id="MF_00265"/>
    </source>
</evidence>
<dbReference type="EMBL" id="NHRY01000276">
    <property type="protein sequence ID" value="PPQ25896.1"/>
    <property type="molecule type" value="Genomic_DNA"/>
</dbReference>
<evidence type="ECO:0000256" key="1">
    <source>
        <dbReference type="ARBA" id="ARBA00001946"/>
    </source>
</evidence>
<evidence type="ECO:0000256" key="4">
    <source>
        <dbReference type="ARBA" id="ARBA00022723"/>
    </source>
</evidence>
<proteinExistence type="inferred from homology"/>
<evidence type="ECO:0000313" key="11">
    <source>
        <dbReference type="Proteomes" id="UP000239724"/>
    </source>
</evidence>
<comment type="similarity">
    <text evidence="7 8">Belongs to the PINc/VapC protein family.</text>
</comment>
<evidence type="ECO:0000256" key="5">
    <source>
        <dbReference type="ARBA" id="ARBA00022801"/>
    </source>
</evidence>
<dbReference type="InterPro" id="IPR022907">
    <property type="entry name" value="VapC_family"/>
</dbReference>
<dbReference type="EC" id="3.1.-.-" evidence="8"/>
<dbReference type="SUPFAM" id="SSF88723">
    <property type="entry name" value="PIN domain-like"/>
    <property type="match status" value="1"/>
</dbReference>
<dbReference type="OrthoDB" id="7188375at2"/>
<dbReference type="Pfam" id="PF01850">
    <property type="entry name" value="PIN"/>
    <property type="match status" value="1"/>
</dbReference>
<dbReference type="GO" id="GO:0090729">
    <property type="term" value="F:toxin activity"/>
    <property type="evidence" value="ECO:0007669"/>
    <property type="project" value="UniProtKB-KW"/>
</dbReference>
<evidence type="ECO:0000256" key="3">
    <source>
        <dbReference type="ARBA" id="ARBA00022722"/>
    </source>
</evidence>
<dbReference type="InterPro" id="IPR002716">
    <property type="entry name" value="PIN_dom"/>
</dbReference>
<dbReference type="PANTHER" id="PTHR33653:SF1">
    <property type="entry name" value="RIBONUCLEASE VAPC2"/>
    <property type="match status" value="1"/>
</dbReference>
<dbReference type="AlphaFoldDB" id="A0A2S6MU60"/>
<dbReference type="InterPro" id="IPR029060">
    <property type="entry name" value="PIN-like_dom_sf"/>
</dbReference>
<sequence length="140" mass="15673">MMFILDTYILSAMMRLDRVPEVAAWMEAQDERRLFTATISQAEFFAGLAVMADGRRRRDLEKTAREMFDEFEERLLPFDQGAAMAYAALFAFRRQAGRPAAPHDLMIAAIARATGAYMVTRDVEGFAGCGVTVINPWAPA</sequence>
<keyword evidence="3 8" id="KW-0540">Nuclease</keyword>
<keyword evidence="8" id="KW-0800">Toxin</keyword>
<keyword evidence="6 8" id="KW-0460">Magnesium</keyword>
<keyword evidence="5 8" id="KW-0378">Hydrolase</keyword>
<dbReference type="PANTHER" id="PTHR33653">
    <property type="entry name" value="RIBONUCLEASE VAPC2"/>
    <property type="match status" value="1"/>
</dbReference>
<dbReference type="Proteomes" id="UP000239724">
    <property type="component" value="Unassembled WGS sequence"/>
</dbReference>
<reference evidence="10 11" key="1">
    <citation type="journal article" date="2018" name="Arch. Microbiol.">
        <title>New insights into the metabolic potential of the phototrophic purple bacterium Rhodopila globiformis DSM 161(T) from its draft genome sequence and evidence for a vanadium-dependent nitrogenase.</title>
        <authorList>
            <person name="Imhoff J.F."/>
            <person name="Rahn T."/>
            <person name="Kunzel S."/>
            <person name="Neulinger S.C."/>
        </authorList>
    </citation>
    <scope>NUCLEOTIDE SEQUENCE [LARGE SCALE GENOMIC DNA]</scope>
    <source>
        <strain evidence="10 11">DSM 161</strain>
    </source>
</reference>
<comment type="function">
    <text evidence="8">Toxic component of a toxin-antitoxin (TA) system. An RNase.</text>
</comment>
<dbReference type="InterPro" id="IPR050556">
    <property type="entry name" value="Type_II_TA_system_RNase"/>
</dbReference>
<feature type="domain" description="PIN" evidence="9">
    <location>
        <begin position="4"/>
        <end position="123"/>
    </location>
</feature>
<name>A0A2S6MU60_RHOGL</name>
<dbReference type="HAMAP" id="MF_00265">
    <property type="entry name" value="VapC_Nob1"/>
    <property type="match status" value="1"/>
</dbReference>
<feature type="binding site" evidence="8">
    <location>
        <position position="6"/>
    </location>
    <ligand>
        <name>Mg(2+)</name>
        <dbReference type="ChEBI" id="CHEBI:18420"/>
    </ligand>
</feature>